<dbReference type="Proteomes" id="UP001239462">
    <property type="component" value="Unassembled WGS sequence"/>
</dbReference>
<dbReference type="PANTHER" id="PTHR30632:SF0">
    <property type="entry name" value="SULFATE-BINDING PROTEIN"/>
    <property type="match status" value="1"/>
</dbReference>
<evidence type="ECO:0000256" key="2">
    <source>
        <dbReference type="ARBA" id="ARBA00022723"/>
    </source>
</evidence>
<dbReference type="SUPFAM" id="SSF53850">
    <property type="entry name" value="Periplasmic binding protein-like II"/>
    <property type="match status" value="2"/>
</dbReference>
<evidence type="ECO:0000313" key="5">
    <source>
        <dbReference type="Proteomes" id="UP001239462"/>
    </source>
</evidence>
<sequence length="506" mass="54902">MNRTLIWIAASFFALIGLVYAMSRPGGSTVPRQPKLNADGSEASIMLFCAASNRAVMEAIKERYEDECGTRVDIQYGPSQTLLSSIEVAGQGDLFLPADDSYLAMAEEKGFVAETIPIAKMRAVVAVAKGNPKGIKSLADLKRDDVRLVLANPETAAIGKVTKDVLSAQSKWSDLEASTVAVRATVNEVVSDIAIGAADAGIVYDAVLHTFEDVDQVVIDDLKEASSTIALGVVKSTEQPTTALHFARYVTAQDRGLELYEQYGFGVEGGDQWAETPELSVFAGSMLRPAIEDTIREFEEREGVKVNRVYNGCGILVAQMKAGQKPDAYFACDLEFMNQVHDLFPEPVSVSNNELVILVQRGNPKNIRSLKDLSREGLRVGIGHEKQCAMGWITQNTFREGGVQQEIMPNVTVQTPTGDMLVNQLQTGSLDAAVAYLSNAAGAADFLDAIRIEGIECSTAIQPWAVAKESPYPQLASRLFERICSVESQDTFKSEGFSWQLEPAGR</sequence>
<evidence type="ECO:0000256" key="1">
    <source>
        <dbReference type="ARBA" id="ARBA00009175"/>
    </source>
</evidence>
<keyword evidence="3" id="KW-0732">Signal</keyword>
<name>A0ABT7PC64_9BACT</name>
<proteinExistence type="inferred from homology"/>
<reference evidence="4 5" key="1">
    <citation type="submission" date="2023-06" db="EMBL/GenBank/DDBJ databases">
        <title>Roseiconus lacunae JC819 isolated from Gulf of Mannar region, Tamil Nadu.</title>
        <authorList>
            <person name="Pk S."/>
            <person name="Ch S."/>
            <person name="Ch V.R."/>
        </authorList>
    </citation>
    <scope>NUCLEOTIDE SEQUENCE [LARGE SCALE GENOMIC DNA]</scope>
    <source>
        <strain evidence="4 5">JC819</strain>
    </source>
</reference>
<keyword evidence="2" id="KW-0479">Metal-binding</keyword>
<dbReference type="RefSeq" id="WP_149495052.1">
    <property type="nucleotide sequence ID" value="NZ_JASZZN010000001.1"/>
</dbReference>
<dbReference type="EMBL" id="JASZZN010000001">
    <property type="protein sequence ID" value="MDM4014080.1"/>
    <property type="molecule type" value="Genomic_DNA"/>
</dbReference>
<dbReference type="Gene3D" id="3.40.190.10">
    <property type="entry name" value="Periplasmic binding protein-like II"/>
    <property type="match status" value="4"/>
</dbReference>
<dbReference type="InterPro" id="IPR005950">
    <property type="entry name" value="ModA"/>
</dbReference>
<dbReference type="NCBIfam" id="TIGR01256">
    <property type="entry name" value="modA"/>
    <property type="match status" value="1"/>
</dbReference>
<dbReference type="InterPro" id="IPR050682">
    <property type="entry name" value="ModA/WtpA"/>
</dbReference>
<organism evidence="4 5">
    <name type="scientific">Roseiconus lacunae</name>
    <dbReference type="NCBI Taxonomy" id="2605694"/>
    <lineage>
        <taxon>Bacteria</taxon>
        <taxon>Pseudomonadati</taxon>
        <taxon>Planctomycetota</taxon>
        <taxon>Planctomycetia</taxon>
        <taxon>Pirellulales</taxon>
        <taxon>Pirellulaceae</taxon>
        <taxon>Roseiconus</taxon>
    </lineage>
</organism>
<gene>
    <name evidence="4" type="primary">modA</name>
    <name evidence="4" type="ORF">QTN89_01475</name>
</gene>
<evidence type="ECO:0000313" key="4">
    <source>
        <dbReference type="EMBL" id="MDM4014080.1"/>
    </source>
</evidence>
<dbReference type="PANTHER" id="PTHR30632">
    <property type="entry name" value="MOLYBDATE-BINDING PERIPLASMIC PROTEIN"/>
    <property type="match status" value="1"/>
</dbReference>
<keyword evidence="5" id="KW-1185">Reference proteome</keyword>
<accession>A0ABT7PC64</accession>
<protein>
    <submittedName>
        <fullName evidence="4">Molybdate ABC transporter substrate-binding protein</fullName>
    </submittedName>
</protein>
<evidence type="ECO:0000256" key="3">
    <source>
        <dbReference type="ARBA" id="ARBA00022729"/>
    </source>
</evidence>
<comment type="caution">
    <text evidence="4">The sequence shown here is derived from an EMBL/GenBank/DDBJ whole genome shotgun (WGS) entry which is preliminary data.</text>
</comment>
<dbReference type="Pfam" id="PF13531">
    <property type="entry name" value="SBP_bac_11"/>
    <property type="match status" value="2"/>
</dbReference>
<comment type="similarity">
    <text evidence="1">Belongs to the bacterial solute-binding protein ModA family.</text>
</comment>